<comment type="caution">
    <text evidence="1">The sequence shown here is derived from an EMBL/GenBank/DDBJ whole genome shotgun (WGS) entry which is preliminary data.</text>
</comment>
<proteinExistence type="predicted"/>
<evidence type="ECO:0000313" key="2">
    <source>
        <dbReference type="Proteomes" id="UP000178082"/>
    </source>
</evidence>
<evidence type="ECO:0000313" key="1">
    <source>
        <dbReference type="EMBL" id="OGL51503.1"/>
    </source>
</evidence>
<dbReference type="EMBL" id="MGDI01000041">
    <property type="protein sequence ID" value="OGL51503.1"/>
    <property type="molecule type" value="Genomic_DNA"/>
</dbReference>
<dbReference type="PANTHER" id="PTHR36978">
    <property type="entry name" value="P-LOOP CONTAINING NUCLEOTIDE TRIPHOSPHATE HYDROLASE"/>
    <property type="match status" value="1"/>
</dbReference>
<dbReference type="Proteomes" id="UP000178082">
    <property type="component" value="Unassembled WGS sequence"/>
</dbReference>
<accession>A0A1F7SCJ2</accession>
<gene>
    <name evidence="1" type="ORF">A3G31_03350</name>
</gene>
<reference evidence="1 2" key="1">
    <citation type="journal article" date="2016" name="Nat. Commun.">
        <title>Thousands of microbial genomes shed light on interconnected biogeochemical processes in an aquifer system.</title>
        <authorList>
            <person name="Anantharaman K."/>
            <person name="Brown C.T."/>
            <person name="Hug L.A."/>
            <person name="Sharon I."/>
            <person name="Castelle C.J."/>
            <person name="Probst A.J."/>
            <person name="Thomas B.C."/>
            <person name="Singh A."/>
            <person name="Wilkins M.J."/>
            <person name="Karaoz U."/>
            <person name="Brodie E.L."/>
            <person name="Williams K.H."/>
            <person name="Hubbard S.S."/>
            <person name="Banfield J.F."/>
        </authorList>
    </citation>
    <scope>NUCLEOTIDE SEQUENCE [LARGE SCALE GENOMIC DNA]</scope>
</reference>
<evidence type="ECO:0008006" key="3">
    <source>
        <dbReference type="Google" id="ProtNLM"/>
    </source>
</evidence>
<dbReference type="Pfam" id="PF17784">
    <property type="entry name" value="Sulfotransfer_4"/>
    <property type="match status" value="1"/>
</dbReference>
<dbReference type="PANTHER" id="PTHR36978:SF4">
    <property type="entry name" value="P-LOOP CONTAINING NUCLEOSIDE TRIPHOSPHATE HYDROLASE PROTEIN"/>
    <property type="match status" value="1"/>
</dbReference>
<sequence>MLHRAMNKLKMALPSTPLFRLMNPHKAHLYCVGTAKSGTHSIEAIFRGQLRSAHEAESNKVIDTILDVSAGRIDDEELRHYVLKRDRRLWLDVDSSQLNFFLLDKLVELFSDAKFILTIRNPYAWLDSFINHQLAYKSSDKWIQLRDLRFRPDIYTHSQGELALKEKGLYTLDGYFSYWAHHNRTVIETVPEDRLLIVRTDKISECIEEIAAFAGVSKSNLNQEQSHTFKARAKFHLLDKVDQEYLEYKAKEHCGDLSDRFFPEIQSKKDALSSACNVIKGDGSLY</sequence>
<protein>
    <recommendedName>
        <fullName evidence="3">Sulfotransferase domain-containing protein</fullName>
    </recommendedName>
</protein>
<organism evidence="1 2">
    <name type="scientific">Candidatus Schekmanbacteria bacterium RIFCSPLOWO2_12_FULL_38_15</name>
    <dbReference type="NCBI Taxonomy" id="1817883"/>
    <lineage>
        <taxon>Bacteria</taxon>
        <taxon>Candidatus Schekmaniibacteriota</taxon>
    </lineage>
</organism>
<dbReference type="Gene3D" id="3.40.50.300">
    <property type="entry name" value="P-loop containing nucleotide triphosphate hydrolases"/>
    <property type="match status" value="1"/>
</dbReference>
<name>A0A1F7SCJ2_9BACT</name>
<dbReference type="InterPro" id="IPR027417">
    <property type="entry name" value="P-loop_NTPase"/>
</dbReference>
<dbReference type="InterPro" id="IPR040632">
    <property type="entry name" value="Sulfotransfer_4"/>
</dbReference>
<dbReference type="SUPFAM" id="SSF52540">
    <property type="entry name" value="P-loop containing nucleoside triphosphate hydrolases"/>
    <property type="match status" value="1"/>
</dbReference>
<dbReference type="AlphaFoldDB" id="A0A1F7SCJ2"/>